<keyword evidence="14" id="KW-0458">Lysosome</keyword>
<evidence type="ECO:0000256" key="15">
    <source>
        <dbReference type="ARBA" id="ARBA00023288"/>
    </source>
</evidence>
<dbReference type="RefSeq" id="XP_004414020.1">
    <property type="nucleotide sequence ID" value="XM_004413963.1"/>
</dbReference>
<dbReference type="InterPro" id="IPR013083">
    <property type="entry name" value="Znf_RING/FYVE/PHD"/>
</dbReference>
<keyword evidence="6" id="KW-0808">Transferase</keyword>
<dbReference type="PANTHER" id="PTHR46661:SF3">
    <property type="entry name" value="E3 UBIQUITIN-PROTEIN LIGASE ZNRF2"/>
    <property type="match status" value="1"/>
</dbReference>
<keyword evidence="11" id="KW-0833">Ubl conjugation pathway</keyword>
<feature type="compositionally biased region" description="Low complexity" evidence="22">
    <location>
        <begin position="309"/>
        <end position="321"/>
    </location>
</feature>
<dbReference type="InterPro" id="IPR001841">
    <property type="entry name" value="Znf_RING"/>
</dbReference>
<dbReference type="GO" id="GO:0042734">
    <property type="term" value="C:presynaptic membrane"/>
    <property type="evidence" value="ECO:0007669"/>
    <property type="project" value="UniProtKB-SubCell"/>
</dbReference>
<evidence type="ECO:0000256" key="6">
    <source>
        <dbReference type="ARBA" id="ARBA00022679"/>
    </source>
</evidence>
<feature type="compositionally biased region" description="Polar residues" evidence="22">
    <location>
        <begin position="468"/>
        <end position="478"/>
    </location>
</feature>
<gene>
    <name evidence="25" type="primary">LOC101385157</name>
</gene>
<keyword evidence="15" id="KW-0449">Lipoprotein</keyword>
<dbReference type="PANTHER" id="PTHR46661">
    <property type="entry name" value="E3 UBIQUITIN-PROTEIN LIGASE ZNRF1-LIKE PROTEIN"/>
    <property type="match status" value="1"/>
</dbReference>
<keyword evidence="13" id="KW-0472">Membrane</keyword>
<feature type="compositionally biased region" description="Basic and acidic residues" evidence="22">
    <location>
        <begin position="233"/>
        <end position="246"/>
    </location>
</feature>
<name>A0A9B0H995_ODORO</name>
<dbReference type="SMART" id="SM00184">
    <property type="entry name" value="RING"/>
    <property type="match status" value="1"/>
</dbReference>
<dbReference type="CDD" id="cd16695">
    <property type="entry name" value="mRING-CH-C4HC2H_ZNRF2"/>
    <property type="match status" value="1"/>
</dbReference>
<evidence type="ECO:0000256" key="4">
    <source>
        <dbReference type="ARBA" id="ARBA00004906"/>
    </source>
</evidence>
<evidence type="ECO:0000256" key="7">
    <source>
        <dbReference type="ARBA" id="ARBA00022707"/>
    </source>
</evidence>
<feature type="compositionally biased region" description="Pro residues" evidence="22">
    <location>
        <begin position="137"/>
        <end position="148"/>
    </location>
</feature>
<evidence type="ECO:0000256" key="9">
    <source>
        <dbReference type="ARBA" id="ARBA00022753"/>
    </source>
</evidence>
<dbReference type="GO" id="GO:0005768">
    <property type="term" value="C:endosome"/>
    <property type="evidence" value="ECO:0007669"/>
    <property type="project" value="UniProtKB-SubCell"/>
</dbReference>
<evidence type="ECO:0000256" key="5">
    <source>
        <dbReference type="ARBA" id="ARBA00012483"/>
    </source>
</evidence>
<dbReference type="EC" id="2.3.2.27" evidence="5"/>
<feature type="compositionally biased region" description="Gly residues" evidence="22">
    <location>
        <begin position="392"/>
        <end position="403"/>
    </location>
</feature>
<feature type="compositionally biased region" description="Low complexity" evidence="22">
    <location>
        <begin position="381"/>
        <end position="391"/>
    </location>
</feature>
<feature type="compositionally biased region" description="Gly residues" evidence="22">
    <location>
        <begin position="219"/>
        <end position="231"/>
    </location>
</feature>
<keyword evidence="10 21" id="KW-0863">Zinc-finger</keyword>
<keyword evidence="24" id="KW-1185">Reference proteome</keyword>
<dbReference type="FunFam" id="3.30.40.10:FF:000363">
    <property type="entry name" value="E3 ubiquitin-protein ligase ZNRF2"/>
    <property type="match status" value="1"/>
</dbReference>
<accession>A0A9B0H995</accession>
<evidence type="ECO:0000256" key="17">
    <source>
        <dbReference type="ARBA" id="ARBA00064405"/>
    </source>
</evidence>
<feature type="compositionally biased region" description="Basic and acidic residues" evidence="22">
    <location>
        <begin position="1"/>
        <end position="16"/>
    </location>
</feature>
<feature type="compositionally biased region" description="Basic and acidic residues" evidence="22">
    <location>
        <begin position="150"/>
        <end position="162"/>
    </location>
</feature>
<evidence type="ECO:0000256" key="18">
    <source>
        <dbReference type="ARBA" id="ARBA00069172"/>
    </source>
</evidence>
<feature type="compositionally biased region" description="Basic residues" evidence="22">
    <location>
        <begin position="85"/>
        <end position="94"/>
    </location>
</feature>
<comment type="subcellular location">
    <subcellularLocation>
        <location evidence="2">Endosome</location>
    </subcellularLocation>
    <subcellularLocation>
        <location evidence="3">Lysosome</location>
    </subcellularLocation>
    <subcellularLocation>
        <location evidence="16">Presynaptic cell membrane</location>
        <topology evidence="16">Peripheral membrane protein</topology>
    </subcellularLocation>
</comment>
<evidence type="ECO:0000256" key="2">
    <source>
        <dbReference type="ARBA" id="ARBA00004177"/>
    </source>
</evidence>
<feature type="compositionally biased region" description="Low complexity" evidence="22">
    <location>
        <begin position="347"/>
        <end position="365"/>
    </location>
</feature>
<dbReference type="GO" id="GO:0008270">
    <property type="term" value="F:zinc ion binding"/>
    <property type="evidence" value="ECO:0007669"/>
    <property type="project" value="UniProtKB-KW"/>
</dbReference>
<keyword evidence="9" id="KW-0967">Endosome</keyword>
<dbReference type="PROSITE" id="PS50089">
    <property type="entry name" value="ZF_RING_2"/>
    <property type="match status" value="1"/>
</dbReference>
<evidence type="ECO:0000256" key="8">
    <source>
        <dbReference type="ARBA" id="ARBA00022723"/>
    </source>
</evidence>
<reference evidence="25" key="1">
    <citation type="submission" date="2025-08" db="UniProtKB">
        <authorList>
            <consortium name="RefSeq"/>
        </authorList>
    </citation>
    <scope>IDENTIFICATION</scope>
</reference>
<proteinExistence type="predicted"/>
<evidence type="ECO:0000256" key="12">
    <source>
        <dbReference type="ARBA" id="ARBA00022833"/>
    </source>
</evidence>
<evidence type="ECO:0000256" key="20">
    <source>
        <dbReference type="ARBA" id="ARBA00081947"/>
    </source>
</evidence>
<sequence length="601" mass="61197">MDSADKGPRATCERRGRLLVGAPRGSVPPIRLGPAVEEGARPGGGGGANDLSITESAGGGTYHTAVPWRGGAGAGRSRPGEAGPGRRKPIRRAARGGGGGATACDPNTLVRVHFGAALLLGLPVRGPGNLLPYCAPPPSWPRTSPPPLLRRGEWGDGCREARAAPPSPPPSSPHAPPVFPLSPLIIAGWLGEEGRWPRRSLGGRLPLTREPPCEREDGGGSCGRPGGGGTEARGAESGDDGRERQRPVAAHQNRNQRLAAQPPEPPLPPELASGVRRSPTSFLSSPRFPRLPTGRRSRPPPPNTRARRAPTALRGAGRRPWTCGRLLAPAAAPRPCPLAPALAPALPALGAPRAGPARGRAAMGAKQSGPAAANGRTRAYSGSDLPSSSSGGTNGTAGGGSGTGSRAAAAGRFPAQVPGAHQPSASGGGAASASAAPRSRSLGGAVGSVASAARAAQSSFSIPNSSSGPYGSQDSVHSSPEDGGGSRDRPAGGGSGGPRLVIGSLPAHLSPHMFGGFKCPVCSKFVPSDEMDLHLVMCLTKPRITYNEDVLSKDAGECAICLEELQQGDTIARLPCLCIYHKGCIDEWFEVNRSCPEHPSD</sequence>
<evidence type="ECO:0000256" key="22">
    <source>
        <dbReference type="SAM" id="MobiDB-lite"/>
    </source>
</evidence>
<comment type="catalytic activity">
    <reaction evidence="1">
        <text>S-ubiquitinyl-[E2 ubiquitin-conjugating enzyme]-L-cysteine + [acceptor protein]-L-lysine = [E2 ubiquitin-conjugating enzyme]-L-cysteine + N(6)-ubiquitinyl-[acceptor protein]-L-lysine.</text>
        <dbReference type="EC" id="2.3.2.27"/>
    </reaction>
</comment>
<evidence type="ECO:0000256" key="11">
    <source>
        <dbReference type="ARBA" id="ARBA00022786"/>
    </source>
</evidence>
<dbReference type="GO" id="GO:0061630">
    <property type="term" value="F:ubiquitin protein ligase activity"/>
    <property type="evidence" value="ECO:0007669"/>
    <property type="project" value="UniProtKB-EC"/>
</dbReference>
<dbReference type="Gene3D" id="3.30.40.10">
    <property type="entry name" value="Zinc/RING finger domain, C3HC4 (zinc finger)"/>
    <property type="match status" value="1"/>
</dbReference>
<comment type="pathway">
    <text evidence="4">Protein modification; protein ubiquitination.</text>
</comment>
<feature type="region of interest" description="Disordered" evidence="22">
    <location>
        <begin position="137"/>
        <end position="176"/>
    </location>
</feature>
<dbReference type="SUPFAM" id="SSF57850">
    <property type="entry name" value="RING/U-box"/>
    <property type="match status" value="1"/>
</dbReference>
<evidence type="ECO:0000256" key="10">
    <source>
        <dbReference type="ARBA" id="ARBA00022771"/>
    </source>
</evidence>
<keyword evidence="12" id="KW-0862">Zinc</keyword>
<feature type="domain" description="RING-type" evidence="23">
    <location>
        <begin position="558"/>
        <end position="598"/>
    </location>
</feature>
<comment type="subunit">
    <text evidence="17">Interacts with UBE2N. Interacts with ZNRF1. Interacts (when phosphorylated) with YWHAE.</text>
</comment>
<evidence type="ECO:0000256" key="19">
    <source>
        <dbReference type="ARBA" id="ARBA00077185"/>
    </source>
</evidence>
<dbReference type="GO" id="GO:0070936">
    <property type="term" value="P:protein K48-linked ubiquitination"/>
    <property type="evidence" value="ECO:0007669"/>
    <property type="project" value="TreeGrafter"/>
</dbReference>
<protein>
    <recommendedName>
        <fullName evidence="18">E3 ubiquitin-protein ligase ZNRF2</fullName>
        <ecNumber evidence="5">2.3.2.27</ecNumber>
    </recommendedName>
    <alternativeName>
        <fullName evidence="19">RING-type E3 ubiquitin transferase ZNRF2</fullName>
    </alternativeName>
    <alternativeName>
        <fullName evidence="20">Zinc/RING finger protein 2</fullName>
    </alternativeName>
</protein>
<dbReference type="AlphaFoldDB" id="A0A9B0H995"/>
<evidence type="ECO:0000256" key="3">
    <source>
        <dbReference type="ARBA" id="ARBA00004371"/>
    </source>
</evidence>
<evidence type="ECO:0000259" key="23">
    <source>
        <dbReference type="PROSITE" id="PS50089"/>
    </source>
</evidence>
<evidence type="ECO:0000313" key="24">
    <source>
        <dbReference type="Proteomes" id="UP000245340"/>
    </source>
</evidence>
<evidence type="ECO:0000256" key="16">
    <source>
        <dbReference type="ARBA" id="ARBA00060476"/>
    </source>
</evidence>
<keyword evidence="8" id="KW-0479">Metal-binding</keyword>
<dbReference type="InterPro" id="IPR051878">
    <property type="entry name" value="ZNRF_ubiq-protein_ligase"/>
</dbReference>
<dbReference type="Pfam" id="PF13639">
    <property type="entry name" value="zf-RING_2"/>
    <property type="match status" value="1"/>
</dbReference>
<evidence type="ECO:0000256" key="1">
    <source>
        <dbReference type="ARBA" id="ARBA00000900"/>
    </source>
</evidence>
<feature type="region of interest" description="Disordered" evidence="22">
    <location>
        <begin position="196"/>
        <end position="321"/>
    </location>
</feature>
<dbReference type="GO" id="GO:0043161">
    <property type="term" value="P:proteasome-mediated ubiquitin-dependent protein catabolic process"/>
    <property type="evidence" value="ECO:0007669"/>
    <property type="project" value="TreeGrafter"/>
</dbReference>
<evidence type="ECO:0000256" key="21">
    <source>
        <dbReference type="PROSITE-ProRule" id="PRU00175"/>
    </source>
</evidence>
<feature type="region of interest" description="Disordered" evidence="22">
    <location>
        <begin position="1"/>
        <end position="101"/>
    </location>
</feature>
<dbReference type="GO" id="GO:0005764">
    <property type="term" value="C:lysosome"/>
    <property type="evidence" value="ECO:0007669"/>
    <property type="project" value="UniProtKB-SubCell"/>
</dbReference>
<feature type="region of interest" description="Disordered" evidence="22">
    <location>
        <begin position="460"/>
        <end position="502"/>
    </location>
</feature>
<feature type="compositionally biased region" description="Low complexity" evidence="22">
    <location>
        <begin position="418"/>
        <end position="443"/>
    </location>
</feature>
<organism evidence="24 25">
    <name type="scientific">Odobenus rosmarus divergens</name>
    <name type="common">Pacific walrus</name>
    <dbReference type="NCBI Taxonomy" id="9708"/>
    <lineage>
        <taxon>Eukaryota</taxon>
        <taxon>Metazoa</taxon>
        <taxon>Chordata</taxon>
        <taxon>Craniata</taxon>
        <taxon>Vertebrata</taxon>
        <taxon>Euteleostomi</taxon>
        <taxon>Mammalia</taxon>
        <taxon>Eutheria</taxon>
        <taxon>Laurasiatheria</taxon>
        <taxon>Carnivora</taxon>
        <taxon>Caniformia</taxon>
        <taxon>Pinnipedia</taxon>
        <taxon>Odobenidae</taxon>
        <taxon>Odobenus</taxon>
    </lineage>
</organism>
<feature type="region of interest" description="Disordered" evidence="22">
    <location>
        <begin position="347"/>
        <end position="443"/>
    </location>
</feature>
<evidence type="ECO:0000313" key="25">
    <source>
        <dbReference type="RefSeq" id="XP_004414020.1"/>
    </source>
</evidence>
<keyword evidence="7" id="KW-0519">Myristate</keyword>
<evidence type="ECO:0000256" key="13">
    <source>
        <dbReference type="ARBA" id="ARBA00023136"/>
    </source>
</evidence>
<evidence type="ECO:0000256" key="14">
    <source>
        <dbReference type="ARBA" id="ARBA00023228"/>
    </source>
</evidence>
<feature type="compositionally biased region" description="Pro residues" evidence="22">
    <location>
        <begin position="165"/>
        <end position="176"/>
    </location>
</feature>
<dbReference type="Proteomes" id="UP000245340">
    <property type="component" value="Unplaced"/>
</dbReference>
<dbReference type="Gene3D" id="3.30.160.60">
    <property type="entry name" value="Classic Zinc Finger"/>
    <property type="match status" value="1"/>
</dbReference>